<accession>A0A6N4RE23</accession>
<dbReference type="PROSITE" id="PS51186">
    <property type="entry name" value="GNAT"/>
    <property type="match status" value="1"/>
</dbReference>
<dbReference type="CDD" id="cd04301">
    <property type="entry name" value="NAT_SF"/>
    <property type="match status" value="1"/>
</dbReference>
<dbReference type="EMBL" id="VAFM01000001">
    <property type="protein sequence ID" value="TKW61957.1"/>
    <property type="molecule type" value="Genomic_DNA"/>
</dbReference>
<evidence type="ECO:0000313" key="5">
    <source>
        <dbReference type="Proteomes" id="UP000320948"/>
    </source>
</evidence>
<keyword evidence="2" id="KW-0012">Acyltransferase</keyword>
<gene>
    <name evidence="4" type="ORF">DI628_04870</name>
</gene>
<dbReference type="InterPro" id="IPR050680">
    <property type="entry name" value="YpeA/RimI_acetyltransf"/>
</dbReference>
<dbReference type="PANTHER" id="PTHR43420:SF12">
    <property type="entry name" value="N-ACETYLTRANSFERASE DOMAIN-CONTAINING PROTEIN"/>
    <property type="match status" value="1"/>
</dbReference>
<organism evidence="4 5">
    <name type="scientific">Blastochloris viridis</name>
    <name type="common">Rhodopseudomonas viridis</name>
    <dbReference type="NCBI Taxonomy" id="1079"/>
    <lineage>
        <taxon>Bacteria</taxon>
        <taxon>Pseudomonadati</taxon>
        <taxon>Pseudomonadota</taxon>
        <taxon>Alphaproteobacteria</taxon>
        <taxon>Hyphomicrobiales</taxon>
        <taxon>Blastochloridaceae</taxon>
        <taxon>Blastochloris</taxon>
    </lineage>
</organism>
<protein>
    <submittedName>
        <fullName evidence="4">GNAT family N-acetyltransferase</fullName>
    </submittedName>
</protein>
<dbReference type="Gene3D" id="3.40.630.30">
    <property type="match status" value="1"/>
</dbReference>
<dbReference type="PANTHER" id="PTHR43420">
    <property type="entry name" value="ACETYLTRANSFERASE"/>
    <property type="match status" value="1"/>
</dbReference>
<name>A0A6N4RE23_BLAVI</name>
<comment type="caution">
    <text evidence="4">The sequence shown here is derived from an EMBL/GenBank/DDBJ whole genome shotgun (WGS) entry which is preliminary data.</text>
</comment>
<evidence type="ECO:0000259" key="3">
    <source>
        <dbReference type="PROSITE" id="PS51186"/>
    </source>
</evidence>
<dbReference type="InterPro" id="IPR000182">
    <property type="entry name" value="GNAT_dom"/>
</dbReference>
<feature type="domain" description="N-acetyltransferase" evidence="3">
    <location>
        <begin position="1"/>
        <end position="141"/>
    </location>
</feature>
<evidence type="ECO:0000256" key="2">
    <source>
        <dbReference type="ARBA" id="ARBA00023315"/>
    </source>
</evidence>
<dbReference type="Proteomes" id="UP000320948">
    <property type="component" value="Unassembled WGS sequence"/>
</dbReference>
<proteinExistence type="predicted"/>
<reference evidence="4 5" key="1">
    <citation type="journal article" date="2017" name="Nat. Commun.">
        <title>In situ click chemistry generation of cyclooxygenase-2 inhibitors.</title>
        <authorList>
            <person name="Bhardwaj A."/>
            <person name="Kaur J."/>
            <person name="Wuest M."/>
            <person name="Wuest F."/>
        </authorList>
    </citation>
    <scope>NUCLEOTIDE SEQUENCE [LARGE SCALE GENOMIC DNA]</scope>
    <source>
        <strain evidence="4">S2_018_000_R2_106</strain>
    </source>
</reference>
<sequence length="141" mass="15286">MAIVLAATLPENWSDPVLTRAQAEALLATPHHYLLITDQPYAAGYSLIQAMPLAQADILTLYVAPEHRRKHFGSALVQAALEMARSKQCEGLTLEVDATNVAAIKLYETHGLQKIGKRGGYYRDPVSKTQGDALVMAVSLA</sequence>
<dbReference type="AlphaFoldDB" id="A0A6N4RE23"/>
<dbReference type="InterPro" id="IPR016181">
    <property type="entry name" value="Acyl_CoA_acyltransferase"/>
</dbReference>
<evidence type="ECO:0000256" key="1">
    <source>
        <dbReference type="ARBA" id="ARBA00022679"/>
    </source>
</evidence>
<dbReference type="GO" id="GO:0016747">
    <property type="term" value="F:acyltransferase activity, transferring groups other than amino-acyl groups"/>
    <property type="evidence" value="ECO:0007669"/>
    <property type="project" value="InterPro"/>
</dbReference>
<dbReference type="Pfam" id="PF00583">
    <property type="entry name" value="Acetyltransf_1"/>
    <property type="match status" value="1"/>
</dbReference>
<dbReference type="SUPFAM" id="SSF55729">
    <property type="entry name" value="Acyl-CoA N-acyltransferases (Nat)"/>
    <property type="match status" value="1"/>
</dbReference>
<evidence type="ECO:0000313" key="4">
    <source>
        <dbReference type="EMBL" id="TKW61957.1"/>
    </source>
</evidence>
<keyword evidence="1 4" id="KW-0808">Transferase</keyword>